<comment type="cofactor">
    <cofactor evidence="1">
        <name>FMN</name>
        <dbReference type="ChEBI" id="CHEBI:58210"/>
    </cofactor>
</comment>
<dbReference type="RefSeq" id="WP_237483909.1">
    <property type="nucleotide sequence ID" value="NZ_CAKLCM010000002.1"/>
</dbReference>
<sequence length="175" mass="18877">MKIVAFGASTSRTSINKALATYAASLVKDAEVTVLDLSQYSLPLYSEDVEKEQGQPEAAQAFLDQIAQADALVISYAEHNGHYPAAYKNLFDWATRVDMKVFKDIPAVYLATSPGAGGASSVLAAAINSAPFFAGNVKGSLSIPSFYDQFDLEKGQLTDPQWQEKLQQVMDTLSS</sequence>
<evidence type="ECO:0000259" key="3">
    <source>
        <dbReference type="Pfam" id="PF03358"/>
    </source>
</evidence>
<keyword evidence="4" id="KW-0560">Oxidoreductase</keyword>
<dbReference type="SUPFAM" id="SSF52218">
    <property type="entry name" value="Flavoproteins"/>
    <property type="match status" value="1"/>
</dbReference>
<dbReference type="InterPro" id="IPR005025">
    <property type="entry name" value="FMN_Rdtase-like_dom"/>
</dbReference>
<dbReference type="EMBL" id="CAKLCM010000002">
    <property type="protein sequence ID" value="CAH0525270.1"/>
    <property type="molecule type" value="Genomic_DNA"/>
</dbReference>
<proteinExistence type="predicted"/>
<keyword evidence="2" id="KW-0288">FMN</keyword>
<dbReference type="EC" id="1.7.1.17" evidence="4"/>
<keyword evidence="5" id="KW-1185">Reference proteome</keyword>
<dbReference type="GO" id="GO:0016491">
    <property type="term" value="F:oxidoreductase activity"/>
    <property type="evidence" value="ECO:0007669"/>
    <property type="project" value="UniProtKB-KW"/>
</dbReference>
<evidence type="ECO:0000313" key="5">
    <source>
        <dbReference type="Proteomes" id="UP000838160"/>
    </source>
</evidence>
<dbReference type="Gene3D" id="3.40.50.360">
    <property type="match status" value="1"/>
</dbReference>
<reference evidence="4" key="1">
    <citation type="submission" date="2021-12" db="EMBL/GenBank/DDBJ databases">
        <authorList>
            <person name="Rodrigo-Torres L."/>
            <person name="Arahal R. D."/>
            <person name="Lucena T."/>
        </authorList>
    </citation>
    <scope>NUCLEOTIDE SEQUENCE</scope>
    <source>
        <strain evidence="4">CECT 8226</strain>
    </source>
</reference>
<evidence type="ECO:0000256" key="2">
    <source>
        <dbReference type="ARBA" id="ARBA00022643"/>
    </source>
</evidence>
<organism evidence="4 5">
    <name type="scientific">Vibrio hippocampi</name>
    <dbReference type="NCBI Taxonomy" id="654686"/>
    <lineage>
        <taxon>Bacteria</taxon>
        <taxon>Pseudomonadati</taxon>
        <taxon>Pseudomonadota</taxon>
        <taxon>Gammaproteobacteria</taxon>
        <taxon>Vibrionales</taxon>
        <taxon>Vibrionaceae</taxon>
        <taxon>Vibrio</taxon>
    </lineage>
</organism>
<feature type="domain" description="NADPH-dependent FMN reductase-like" evidence="3">
    <location>
        <begin position="1"/>
        <end position="132"/>
    </location>
</feature>
<evidence type="ECO:0000313" key="4">
    <source>
        <dbReference type="EMBL" id="CAH0525270.1"/>
    </source>
</evidence>
<comment type="caution">
    <text evidence="4">The sequence shown here is derived from an EMBL/GenBank/DDBJ whole genome shotgun (WGS) entry which is preliminary data.</text>
</comment>
<evidence type="ECO:0000256" key="1">
    <source>
        <dbReference type="ARBA" id="ARBA00001917"/>
    </source>
</evidence>
<dbReference type="PANTHER" id="PTHR30543">
    <property type="entry name" value="CHROMATE REDUCTASE"/>
    <property type="match status" value="1"/>
</dbReference>
<dbReference type="InterPro" id="IPR029039">
    <property type="entry name" value="Flavoprotein-like_sf"/>
</dbReference>
<name>A0ABM8ZG70_9VIBR</name>
<dbReference type="Proteomes" id="UP000838160">
    <property type="component" value="Unassembled WGS sequence"/>
</dbReference>
<accession>A0ABM8ZG70</accession>
<protein>
    <submittedName>
        <fullName evidence="4">FMN-dependent NADH-azoreductase</fullName>
        <ecNumber evidence="4">1.7.1.17</ecNumber>
    </submittedName>
</protein>
<dbReference type="Pfam" id="PF03358">
    <property type="entry name" value="FMN_red"/>
    <property type="match status" value="1"/>
</dbReference>
<dbReference type="PANTHER" id="PTHR30543:SF21">
    <property type="entry name" value="NAD(P)H-DEPENDENT FMN REDUCTASE LOT6"/>
    <property type="match status" value="1"/>
</dbReference>
<dbReference type="InterPro" id="IPR050712">
    <property type="entry name" value="NAD(P)H-dep_reductase"/>
</dbReference>
<gene>
    <name evidence="4" type="primary">azoR</name>
    <name evidence="4" type="ORF">VHP8226_00886</name>
</gene>
<keyword evidence="2" id="KW-0285">Flavoprotein</keyword>